<protein>
    <submittedName>
        <fullName evidence="1">Uncharacterized protein</fullName>
    </submittedName>
</protein>
<proteinExistence type="predicted"/>
<keyword evidence="2" id="KW-1185">Reference proteome</keyword>
<evidence type="ECO:0000313" key="1">
    <source>
        <dbReference type="EMBL" id="KAK3393273.1"/>
    </source>
</evidence>
<gene>
    <name evidence="1" type="ORF">B0H63DRAFT_554680</name>
</gene>
<comment type="caution">
    <text evidence="1">The sequence shown here is derived from an EMBL/GenBank/DDBJ whole genome shotgun (WGS) entry which is preliminary data.</text>
</comment>
<evidence type="ECO:0000313" key="2">
    <source>
        <dbReference type="Proteomes" id="UP001285441"/>
    </source>
</evidence>
<name>A0AAE0P4C4_9PEZI</name>
<accession>A0AAE0P4C4</accession>
<reference evidence="1" key="2">
    <citation type="submission" date="2023-06" db="EMBL/GenBank/DDBJ databases">
        <authorList>
            <consortium name="Lawrence Berkeley National Laboratory"/>
            <person name="Haridas S."/>
            <person name="Hensen N."/>
            <person name="Bonometti L."/>
            <person name="Westerberg I."/>
            <person name="Brannstrom I.O."/>
            <person name="Guillou S."/>
            <person name="Cros-Aarteil S."/>
            <person name="Calhoun S."/>
            <person name="Kuo A."/>
            <person name="Mondo S."/>
            <person name="Pangilinan J."/>
            <person name="Riley R."/>
            <person name="LaButti K."/>
            <person name="Andreopoulos B."/>
            <person name="Lipzen A."/>
            <person name="Chen C."/>
            <person name="Yanf M."/>
            <person name="Daum C."/>
            <person name="Ng V."/>
            <person name="Clum A."/>
            <person name="Steindorff A."/>
            <person name="Ohm R."/>
            <person name="Martin F."/>
            <person name="Silar P."/>
            <person name="Natvig D."/>
            <person name="Lalanne C."/>
            <person name="Gautier V."/>
            <person name="Ament-velasquez S.L."/>
            <person name="Kruys A."/>
            <person name="Hutchinson M.I."/>
            <person name="Powell A.J."/>
            <person name="Barry K."/>
            <person name="Miller A.N."/>
            <person name="Grigoriev I.V."/>
            <person name="Debuchy R."/>
            <person name="Gladieux P."/>
            <person name="Thoren M.H."/>
            <person name="Johannesson H."/>
        </authorList>
    </citation>
    <scope>NUCLEOTIDE SEQUENCE</scope>
    <source>
        <strain evidence="1">CBS 232.78</strain>
    </source>
</reference>
<organism evidence="1 2">
    <name type="scientific">Podospora didyma</name>
    <dbReference type="NCBI Taxonomy" id="330526"/>
    <lineage>
        <taxon>Eukaryota</taxon>
        <taxon>Fungi</taxon>
        <taxon>Dikarya</taxon>
        <taxon>Ascomycota</taxon>
        <taxon>Pezizomycotina</taxon>
        <taxon>Sordariomycetes</taxon>
        <taxon>Sordariomycetidae</taxon>
        <taxon>Sordariales</taxon>
        <taxon>Podosporaceae</taxon>
        <taxon>Podospora</taxon>
    </lineage>
</organism>
<sequence>MSMLDFSSCSETSIITIKFLERSVRSRASPHLISFTMATLIPRMPSLNVAAGPGNVCQVDLTVLFAGCGSSDLQLAQPHSVDVHPSTICVTPTIPSPTPDIPLPPLPSSSHAKDPLSLLSSYSSLIQWAAPTTFVQSVLPESSCTDPYPAMPTGGGWPGHGWGGPPPFLPPPPDSGAAETVTVTRNRIEPPSPENTFAQEAPVRGGGIGGGGFGGGGFGGGGFGGFGGGGISPSASPVVTPSTATTQGTPLPQYSVASTTTPRTFPLSSDVVVPATATTQDPPPTAGTPVLSASGTEASPLLAVSVDLLGLNIDLDLYLDLAGLFNGVGNLLSGLLGGGPSPTTVLPSSSACGACEADAVLATVQLGSLSDCLGATLNRSVAVDNCLYFIGADSGILDLNLALTTDDSDSYCKSC</sequence>
<dbReference type="AlphaFoldDB" id="A0AAE0P4C4"/>
<dbReference type="Proteomes" id="UP001285441">
    <property type="component" value="Unassembled WGS sequence"/>
</dbReference>
<dbReference type="EMBL" id="JAULSW010000001">
    <property type="protein sequence ID" value="KAK3393273.1"/>
    <property type="molecule type" value="Genomic_DNA"/>
</dbReference>
<reference evidence="1" key="1">
    <citation type="journal article" date="2023" name="Mol. Phylogenet. Evol.">
        <title>Genome-scale phylogeny and comparative genomics of the fungal order Sordariales.</title>
        <authorList>
            <person name="Hensen N."/>
            <person name="Bonometti L."/>
            <person name="Westerberg I."/>
            <person name="Brannstrom I.O."/>
            <person name="Guillou S."/>
            <person name="Cros-Aarteil S."/>
            <person name="Calhoun S."/>
            <person name="Haridas S."/>
            <person name="Kuo A."/>
            <person name="Mondo S."/>
            <person name="Pangilinan J."/>
            <person name="Riley R."/>
            <person name="LaButti K."/>
            <person name="Andreopoulos B."/>
            <person name="Lipzen A."/>
            <person name="Chen C."/>
            <person name="Yan M."/>
            <person name="Daum C."/>
            <person name="Ng V."/>
            <person name="Clum A."/>
            <person name="Steindorff A."/>
            <person name="Ohm R.A."/>
            <person name="Martin F."/>
            <person name="Silar P."/>
            <person name="Natvig D.O."/>
            <person name="Lalanne C."/>
            <person name="Gautier V."/>
            <person name="Ament-Velasquez S.L."/>
            <person name="Kruys A."/>
            <person name="Hutchinson M.I."/>
            <person name="Powell A.J."/>
            <person name="Barry K."/>
            <person name="Miller A.N."/>
            <person name="Grigoriev I.V."/>
            <person name="Debuchy R."/>
            <person name="Gladieux P."/>
            <person name="Hiltunen Thoren M."/>
            <person name="Johannesson H."/>
        </authorList>
    </citation>
    <scope>NUCLEOTIDE SEQUENCE</scope>
    <source>
        <strain evidence="1">CBS 232.78</strain>
    </source>
</reference>